<comment type="caution">
    <text evidence="1">The sequence shown here is derived from an EMBL/GenBank/DDBJ whole genome shotgun (WGS) entry which is preliminary data.</text>
</comment>
<dbReference type="PRINTS" id="PR00411">
    <property type="entry name" value="PNDRDTASEI"/>
</dbReference>
<keyword evidence="2" id="KW-1185">Reference proteome</keyword>
<dbReference type="SUPFAM" id="SSF51905">
    <property type="entry name" value="FAD/NAD(P)-binding domain"/>
    <property type="match status" value="1"/>
</dbReference>
<evidence type="ECO:0000313" key="2">
    <source>
        <dbReference type="Proteomes" id="UP001611415"/>
    </source>
</evidence>
<dbReference type="Gene3D" id="3.50.50.60">
    <property type="entry name" value="FAD/NAD(P)-binding domain"/>
    <property type="match status" value="2"/>
</dbReference>
<dbReference type="PANTHER" id="PTHR42877">
    <property type="entry name" value="L-ORNITHINE N(5)-MONOOXYGENASE-RELATED"/>
    <property type="match status" value="1"/>
</dbReference>
<name>A0ABW7WZE0_9NOCA</name>
<dbReference type="PANTHER" id="PTHR42877:SF4">
    <property type="entry name" value="FAD_NAD(P)-BINDING DOMAIN-CONTAINING PROTEIN-RELATED"/>
    <property type="match status" value="1"/>
</dbReference>
<dbReference type="InterPro" id="IPR036188">
    <property type="entry name" value="FAD/NAD-bd_sf"/>
</dbReference>
<dbReference type="RefSeq" id="WP_357401175.1">
    <property type="nucleotide sequence ID" value="NZ_JBEYCD010000002.1"/>
</dbReference>
<gene>
    <name evidence="1" type="ORF">ACH49W_12450</name>
</gene>
<dbReference type="EMBL" id="JBIRYO010000006">
    <property type="protein sequence ID" value="MFI2474178.1"/>
    <property type="molecule type" value="Genomic_DNA"/>
</dbReference>
<sequence>MTPAAERDFEVVVIGAGFSGICAAIRLRQAGIHGFVVLDKADDIGGIWRDNTYPGVGVDIPIWGYCFSFEPNPDWRYAYAKGDELKSYADRCVDKYGVRPHLRLGAEVTGLQFDDELDHWDVRTSQGPLRARFVINACGALGRPKLPEIPGLDTFAGAVIHSARWDHAASLAGRVGVIGTGSSAVQIIPEAATRAERLTVFQRTPIWVIPKPDFPIPLFLRRLFRLVPGLLRVPRWIVLAWLELLYNGVFRFKAPSAVTALEWIARLTLLAQVPDHALRERLRPRYRFGCKFLTLSNRYYKTFARDNVDLVSEDIVAITATGVITSDGRRHRIDTLVLATGFEVFERTSLPRFPITGSGGVDLGDYLDRNRNAAYEGVTVPPCPNGFLVHGPYSMTGSFFVTIENAVAHALRCISEARRRGATRVEVKPESHARFIEEMITRQATSIFYNSNCEQARSFYFDQFGDVPLFRPSTSVEAWWRMRRFPLADYTFTSRADRERTGEYQEAS</sequence>
<dbReference type="EC" id="1.14.13.-" evidence="1"/>
<dbReference type="Pfam" id="PF13738">
    <property type="entry name" value="Pyr_redox_3"/>
    <property type="match status" value="1"/>
</dbReference>
<protein>
    <submittedName>
        <fullName evidence="1">Flavin-containing monooxygenase</fullName>
        <ecNumber evidence="1">1.14.13.-</ecNumber>
    </submittedName>
</protein>
<keyword evidence="1" id="KW-0560">Oxidoreductase</keyword>
<organism evidence="1 2">
    <name type="scientific">Nocardia xishanensis</name>
    <dbReference type="NCBI Taxonomy" id="238964"/>
    <lineage>
        <taxon>Bacteria</taxon>
        <taxon>Bacillati</taxon>
        <taxon>Actinomycetota</taxon>
        <taxon>Actinomycetes</taxon>
        <taxon>Mycobacteriales</taxon>
        <taxon>Nocardiaceae</taxon>
        <taxon>Nocardia</taxon>
    </lineage>
</organism>
<dbReference type="Proteomes" id="UP001611415">
    <property type="component" value="Unassembled WGS sequence"/>
</dbReference>
<dbReference type="InterPro" id="IPR051209">
    <property type="entry name" value="FAD-bind_Monooxygenase_sf"/>
</dbReference>
<reference evidence="1 2" key="1">
    <citation type="submission" date="2024-10" db="EMBL/GenBank/DDBJ databases">
        <title>The Natural Products Discovery Center: Release of the First 8490 Sequenced Strains for Exploring Actinobacteria Biosynthetic Diversity.</title>
        <authorList>
            <person name="Kalkreuter E."/>
            <person name="Kautsar S.A."/>
            <person name="Yang D."/>
            <person name="Bader C.D."/>
            <person name="Teijaro C.N."/>
            <person name="Fluegel L."/>
            <person name="Davis C.M."/>
            <person name="Simpson J.R."/>
            <person name="Lauterbach L."/>
            <person name="Steele A.D."/>
            <person name="Gui C."/>
            <person name="Meng S."/>
            <person name="Li G."/>
            <person name="Viehrig K."/>
            <person name="Ye F."/>
            <person name="Su P."/>
            <person name="Kiefer A.F."/>
            <person name="Nichols A."/>
            <person name="Cepeda A.J."/>
            <person name="Yan W."/>
            <person name="Fan B."/>
            <person name="Jiang Y."/>
            <person name="Adhikari A."/>
            <person name="Zheng C.-J."/>
            <person name="Schuster L."/>
            <person name="Cowan T.M."/>
            <person name="Smanski M.J."/>
            <person name="Chevrette M.G."/>
            <person name="De Carvalho L.P.S."/>
            <person name="Shen B."/>
        </authorList>
    </citation>
    <scope>NUCLEOTIDE SEQUENCE [LARGE SCALE GENOMIC DNA]</scope>
    <source>
        <strain evidence="1 2">NPDC019275</strain>
    </source>
</reference>
<dbReference type="GO" id="GO:0004497">
    <property type="term" value="F:monooxygenase activity"/>
    <property type="evidence" value="ECO:0007669"/>
    <property type="project" value="UniProtKB-KW"/>
</dbReference>
<keyword evidence="1" id="KW-0503">Monooxygenase</keyword>
<evidence type="ECO:0000313" key="1">
    <source>
        <dbReference type="EMBL" id="MFI2474178.1"/>
    </source>
</evidence>
<proteinExistence type="predicted"/>
<accession>A0ABW7WZE0</accession>